<proteinExistence type="predicted"/>
<feature type="region of interest" description="Disordered" evidence="21">
    <location>
        <begin position="964"/>
        <end position="990"/>
    </location>
</feature>
<keyword evidence="18 22" id="KW-0472">Membrane</keyword>
<keyword evidence="14" id="KW-0460">Magnesium</keyword>
<feature type="compositionally biased region" description="Polar residues" evidence="21">
    <location>
        <begin position="964"/>
        <end position="973"/>
    </location>
</feature>
<name>A0ABU8D5L1_9GAMM</name>
<evidence type="ECO:0000256" key="12">
    <source>
        <dbReference type="ARBA" id="ARBA00022807"/>
    </source>
</evidence>
<keyword evidence="25" id="KW-1185">Reference proteome</keyword>
<dbReference type="SUPFAM" id="SSF51120">
    <property type="entry name" value="beta-Roll"/>
    <property type="match status" value="1"/>
</dbReference>
<dbReference type="RefSeq" id="WP_336131974.1">
    <property type="nucleotide sequence ID" value="NZ_JBANDL010000002.1"/>
</dbReference>
<comment type="subcellular location">
    <subcellularLocation>
        <location evidence="2">Host cell membrane</location>
    </subcellularLocation>
    <subcellularLocation>
        <location evidence="20">Host cytoplasm</location>
        <location evidence="20">Host cytosol</location>
    </subcellularLocation>
    <subcellularLocation>
        <location evidence="3">Secreted</location>
    </subcellularLocation>
</comment>
<evidence type="ECO:0000256" key="14">
    <source>
        <dbReference type="ARBA" id="ARBA00022842"/>
    </source>
</evidence>
<evidence type="ECO:0000256" key="13">
    <source>
        <dbReference type="ARBA" id="ARBA00022813"/>
    </source>
</evidence>
<keyword evidence="16" id="KW-0843">Virulence</keyword>
<feature type="region of interest" description="Disordered" evidence="21">
    <location>
        <begin position="3674"/>
        <end position="3694"/>
    </location>
</feature>
<evidence type="ECO:0000256" key="15">
    <source>
        <dbReference type="ARBA" id="ARBA00022870"/>
    </source>
</evidence>
<dbReference type="EMBL" id="JBANDL010000002">
    <property type="protein sequence ID" value="MEI2455588.1"/>
    <property type="molecule type" value="Genomic_DNA"/>
</dbReference>
<evidence type="ECO:0000256" key="16">
    <source>
        <dbReference type="ARBA" id="ARBA00023026"/>
    </source>
</evidence>
<gene>
    <name evidence="24" type="ORF">V2J18_12945</name>
</gene>
<sequence>MNEAISNILDGIIDANTDRSIRDGGRTRSEWYGMSPEERRVYTNEVLKRLGEMQRTTLQVLAAQYIDMQGNPASIVDRLAELKAALAQAEKRAKDYGETPARKNYIASLKDTIYIYERQNFRDVEYAKAWDAATKLLKEAGAGGGDLDSLKTDKVAKQAALTAKIAALQAEFDKLTPTEEGYLKKRIELAAYKDLGEAKVKVGKTMVGKDGYYARFLNNDKDVPDPMKLPMGDDKDAPLNATLLLMEERPGYIRMNIALVDDDFNNTPKGSTQKDVYLGEDGKIVIQNRGSEGAAVINFSFGTDSRSLAWQQKYRIDVPSLTLAPIRSVLVKTEFVKQYFGDYMVSEKSRRPAMQVEISEDGRTLKLTNVDRKVPNQIGIEVGLGSPFQDVVNANADLSSFQTYALEDYRNSYYNKDRHGEFKNINQLADKIGLGGRQYLLEYTDKDGKRQGATPFIMDDGGHLTANQTKELYESSLDFFEKFDDLKNGIAEDQAWYKDPVTRKQFEDALARTLDRNHMTPAGLLSEVDRISESRRDINGNSYNKSTWERNFADGYMDSPAIKGMMSDLSKKLAGRLVWLSEQIHSADTGKKKTWRLSLWEKIIDNAVYVRTDLLTIRNRMPELWGQIYKEFDSAEKARIAAENEKITERNNKKIADWEALPPDKRGAAPNLQPLQQYQAKDVRDQINEKVLLTVLSGADAVDGLTTDPVLRDKIKVEFGGTGIDSLRTQLFFHVLRPLTHHLDGLNDNLKTALGVTKTAPPNNHKFGFNDDPSVVAINNRTLSKDLYSLLNAVDDATAFDSFLFPNDKLRSRNLYVPDENSDASKYMNALDVPFTGGISGTTRDVTQYLSSTLGETLSVQQYWKFELANAALMIRNGYHSFFEAIYVAARFEPKAADSKGPALLQLFDDLKTKASGGAMLTHELYTGVMAELLPVVNEGAAGAQVFVPPVYERSPDLSVFDTSFPRSGSRPSQVPGVTGTWSIPGAQRGFRDSDTRYERQIIVQLENDPDAAEAAARLAAKHPDNSVIVQLAANGDYRILQLGANGQFQVVTGDVDLLKTDSPMRWQVVGHGRGADDARTMGGMSAQGLAEHLADFQRKLSADRGVIGLPARISLVGCSLESNTAQEGFGYRFVSALKEPSVEVSIHTSDLAIDRNGRKQPGAPGGQIASAMDDNKVVYQWRWEGNVVQNRAAPKPILLLGPDRINVAELIKNIRGSSRPLSDLSAEERKALIRFFPDAAGTGLNEKGLTDTLKKEADYDRLLATIERTALVHLGSKGQGQIGLGVGALDSVGADPAVRDTMRKELAAKGTIKVDGVDVSLALLFDLGATIDGSPLTPALATALGASITGKKIAFDPVGLARMMAEVPSQADLEKLAAVVKKQLSANGATIDSLLRSAPLTDARADDMLVVLRDKPAAALEVEVAKKAKELFGEQASVRANWLSLAEGLDAAQRELVQKLYNTASEASGFDLVKYNKLQAERPDLSSVEILQRMALDTVRKRLRNDDNASSTLQLAQWDEGDAKRFLLRSGVATQDVSGKFDLNIVNFNGFIKNASAMDRIRVSMAMLKLPPDVYAETREEINSRGDQNAKRFIDSVDGERNKPVDVDQGGWSDSVGSALDVYEVLNSVQQLVRSWDQMSNTDKGFTLTELVGGIAMSPLSSGIAKALNQLGKVVGKAAGTLGKIASVIDAGVLDLALAPVTFTSIGMQWKSFWSDNGDKNSFEYKSLVANTVITTVTTAVSAALTGVAIASSLGFIAASSVLGTIAASAGPIGVAVAVAGFIISGIVQGAMAVAEYDEYFADTGAKVEAFFAAWVGVETLGMKRAKAEKDAQTDADKVEASLNSEWEKTKTYLSDLFSKDGYKTMNYRDREHKVYHGTFRTRSTPGGQTDMPWGDKPDPSVFSHVLQDRPDYGAMETRESDRLSKGGGVWAELGTTDKNYAAQGVADENNLFNMSGAALKSAKGGAKTDAFNLDALTEIEEIDGRDGNDTVLLDAAGTDVALKLVNSQTRLTYSGQAILLDQVTKNGNLDAAAPDVTRAVQQNVKVGGIESYIISDAGKADIEGGAGDEFFDVSGANVKVSGGAGNNTYSLNQGNQIFSSSNDVVLWNGRVDATVTMLGVPEKDTQALLIDLPAHHRDVRVRRVGNNVELSYEATAVADSRHTVSKLPRAETRTLTIKGIYDANGKLDASKAIQFLDPRGNSFSMTTLGLIDSQWLSLAMMGKSFVFTETQAATPRRVVNDTAANTYTLKKGAGSFIGEVHTGMSMQFVLEANLEDLTYSVKNDELIIATVPGKPRLELKIPGYAEALNSGVLRVALVPPKADTKAQTASGGVASPEDADSGKSTIIMVELPAAKLDASGPLKAMGDGSLMEEIERELDKVGGPLEIVSDSNNQGAEIVLQGVGTEAFTQLRVGDDLLLYQGDYSKAKKRRVKNYFSYATKPTIKDKRGSVVSVLAIAPSSYAGNNLDNTLVAGSATELAGMDGADTYVIDIASDGPTRWVIDNASTDKKLDTLHLNKAPIQWLSGFRQAGDDLEILLDVPKTGGGSPTKKTIVIKNYIIDPLARNLDLRMDGALPFRLPLVDSDAGFFLHVGSSVLVVGDGVHEVQVPRNSMMALRVLDPSSTSVLFDGAGYQMEVQGYDLKLIKDKTTIYLRDYYRNPAGVFGIPQTLIPATFKSEIQALFGRLKVPREKWVAYMHSDIDTEAELKEIAVLNQEDPSSNATDFQALPSGDFAVYLKTPPGSGERVLFATGGGGSNGFKLYIDSDGYLCYKAYVTEGGKDGVEYTLYSESARISNQRNAPVARPSDSEFVLQFNGSTLTVVANGANGRTITNDIRLDLSSDNRLNFGQTRLASSTLKHDANPIRKMKEGTVANAQVDSIFWSSGHTWGANPSNIELYYRVNGFSAAKATAAVSAGLTSVADVGTTCLAFKASEGRLSEDFIIAYAKQHQSWLHVDGGLEFAEALEAMGYAPDFILDAYKYGLSAQDIAAYSLLDNDLPDENRLADFALALYAKTKPYLMINAGPVGILNSNDQALLTTLLDFLEVPAWDRPRLFHGVAGNATAAHMQQLAVLIGSTYASDEEKKRDLQSWLVRGSGGDMSVMHRFVPGSVDKAGDEKLLKLVLIYKGFLAGRAEFLAKKMVDAQVLDYEAVEGLLNAGVSDPAQLKHLAQAGVDGYDLLDANAQRLQYEGSGRRDGLIKVSASLPMVTGTPAQTDAYYAREILGIDRDGNVYKMGTDLNNLVLKSANGTPLPGPMPDTSQWQFIHPGEVLSVGGVVPNGYLGDDDPVIWLWKAGFVDKGVKLSAATETGFGRSTDENLVDGSAHSGEAFSWRAANSTEVIKKVENGEVKEEVRIKDLSLEQTDSIASEIVHFDMQGKVLLTSLTLQTEYDRVDGSPPDIARSGVYIVEALRTDGSWVEVSKESLLWTPVPGEKKGDKVDMTVQLDPKGAAYQNYRVRRTSGNKDSDRRISGVKVQQSGQSAAQSISYRLPSGQASEDPLSSEIVAVRFDMKHKIALSTLTLKTTYNPADDKQLDTTRHGVYVVEALSADNAWVKVSTQNLVWTPKEGEKAGDKTDMTVALDTKGIPYQSYRIRGIEGSYDRDRWIDEVTFTTRQIDLVSPPAPASGGSPSPSKLSQPDEISPSASADRDAAVPSSAGWSIEKLIETMAGFDAQSGVDPGTSQGQPTKMRGAMLAPPLTHNIALL</sequence>
<evidence type="ECO:0000256" key="8">
    <source>
        <dbReference type="ARBA" id="ARBA00022679"/>
    </source>
</evidence>
<evidence type="ECO:0000256" key="19">
    <source>
        <dbReference type="ARBA" id="ARBA00023200"/>
    </source>
</evidence>
<dbReference type="InterPro" id="IPR020974">
    <property type="entry name" value="CPD_dom"/>
</dbReference>
<keyword evidence="17" id="KW-0446">Lipid-binding</keyword>
<organism evidence="24 25">
    <name type="scientific">Lysobacter firmicutimachus</name>
    <dbReference type="NCBI Taxonomy" id="1792846"/>
    <lineage>
        <taxon>Bacteria</taxon>
        <taxon>Pseudomonadati</taxon>
        <taxon>Pseudomonadota</taxon>
        <taxon>Gammaproteobacteria</taxon>
        <taxon>Lysobacterales</taxon>
        <taxon>Lysobacteraceae</taxon>
        <taxon>Lysobacter</taxon>
    </lineage>
</organism>
<feature type="domain" description="Peptidase C80" evidence="23">
    <location>
        <begin position="989"/>
        <end position="1182"/>
    </location>
</feature>
<evidence type="ECO:0000256" key="20">
    <source>
        <dbReference type="ARBA" id="ARBA00023586"/>
    </source>
</evidence>
<dbReference type="InterPro" id="IPR011049">
    <property type="entry name" value="Serralysin-like_metalloprot_C"/>
</dbReference>
<dbReference type="Proteomes" id="UP001387215">
    <property type="component" value="Unassembled WGS sequence"/>
</dbReference>
<evidence type="ECO:0000259" key="23">
    <source>
        <dbReference type="PROSITE" id="PS51771"/>
    </source>
</evidence>
<keyword evidence="13" id="KW-0068">Autocatalytic cleavage</keyword>
<keyword evidence="9" id="KW-0479">Metal-binding</keyword>
<evidence type="ECO:0000256" key="11">
    <source>
        <dbReference type="ARBA" id="ARBA00022801"/>
    </source>
</evidence>
<comment type="cofactor">
    <cofactor evidence="1">
        <name>Mg(2+)</name>
        <dbReference type="ChEBI" id="CHEBI:18420"/>
    </cofactor>
</comment>
<keyword evidence="12" id="KW-0788">Thiol protease</keyword>
<evidence type="ECO:0000256" key="9">
    <source>
        <dbReference type="ARBA" id="ARBA00022723"/>
    </source>
</evidence>
<evidence type="ECO:0000256" key="10">
    <source>
        <dbReference type="ARBA" id="ARBA00022737"/>
    </source>
</evidence>
<dbReference type="InterPro" id="IPR038383">
    <property type="entry name" value="CPD_dom_sf"/>
</dbReference>
<evidence type="ECO:0000256" key="4">
    <source>
        <dbReference type="ARBA" id="ARBA00022511"/>
    </source>
</evidence>
<comment type="caution">
    <text evidence="24">The sequence shown here is derived from an EMBL/GenBank/DDBJ whole genome shotgun (WGS) entry which is preliminary data.</text>
</comment>
<keyword evidence="8" id="KW-0808">Transferase</keyword>
<feature type="transmembrane region" description="Helical" evidence="22">
    <location>
        <begin position="1763"/>
        <end position="1785"/>
    </location>
</feature>
<evidence type="ECO:0000256" key="7">
    <source>
        <dbReference type="ARBA" id="ARBA00022670"/>
    </source>
</evidence>
<evidence type="ECO:0000256" key="22">
    <source>
        <dbReference type="SAM" id="Phobius"/>
    </source>
</evidence>
<evidence type="ECO:0000256" key="17">
    <source>
        <dbReference type="ARBA" id="ARBA00023121"/>
    </source>
</evidence>
<evidence type="ECO:0000256" key="1">
    <source>
        <dbReference type="ARBA" id="ARBA00001946"/>
    </source>
</evidence>
<evidence type="ECO:0000256" key="6">
    <source>
        <dbReference type="ARBA" id="ARBA00022656"/>
    </source>
</evidence>
<evidence type="ECO:0000313" key="24">
    <source>
        <dbReference type="EMBL" id="MEI2455588.1"/>
    </source>
</evidence>
<feature type="region of interest" description="Disordered" evidence="21">
    <location>
        <begin position="3619"/>
        <end position="3655"/>
    </location>
</feature>
<evidence type="ECO:0000256" key="2">
    <source>
        <dbReference type="ARBA" id="ARBA00004165"/>
    </source>
</evidence>
<evidence type="ECO:0000256" key="18">
    <source>
        <dbReference type="ARBA" id="ARBA00023136"/>
    </source>
</evidence>
<keyword evidence="15" id="KW-1043">Host membrane</keyword>
<keyword evidence="11" id="KW-0378">Hydrolase</keyword>
<evidence type="ECO:0000256" key="5">
    <source>
        <dbReference type="ARBA" id="ARBA00022525"/>
    </source>
</evidence>
<feature type="transmembrane region" description="Helical" evidence="22">
    <location>
        <begin position="1729"/>
        <end position="1751"/>
    </location>
</feature>
<accession>A0ABU8D5L1</accession>
<dbReference type="PROSITE" id="PS51771">
    <property type="entry name" value="CGT_MARTX_CPD"/>
    <property type="match status" value="1"/>
</dbReference>
<keyword evidence="10" id="KW-0677">Repeat</keyword>
<keyword evidence="7" id="KW-0645">Protease</keyword>
<evidence type="ECO:0000313" key="25">
    <source>
        <dbReference type="Proteomes" id="UP001387215"/>
    </source>
</evidence>
<dbReference type="Pfam" id="PF11713">
    <property type="entry name" value="Peptidase_C80"/>
    <property type="match status" value="1"/>
</dbReference>
<dbReference type="Gene3D" id="3.40.50.11050">
    <property type="match status" value="1"/>
</dbReference>
<keyword evidence="5" id="KW-0964">Secreted</keyword>
<reference evidence="24 25" key="1">
    <citation type="submission" date="2024-02" db="EMBL/GenBank/DDBJ databases">
        <title>Lysobacter Genome Sequencing and Mining.</title>
        <authorList>
            <person name="Bierman J."/>
            <person name="Walker M.C."/>
        </authorList>
    </citation>
    <scope>NUCLEOTIDE SEQUENCE [LARGE SCALE GENOMIC DNA]</scope>
    <source>
        <strain evidence="24 25">PB6250</strain>
    </source>
</reference>
<evidence type="ECO:0000256" key="21">
    <source>
        <dbReference type="SAM" id="MobiDB-lite"/>
    </source>
</evidence>
<keyword evidence="6" id="KW-0800">Toxin</keyword>
<keyword evidence="4" id="KW-1032">Host cell membrane</keyword>
<evidence type="ECO:0000256" key="3">
    <source>
        <dbReference type="ARBA" id="ARBA00004613"/>
    </source>
</evidence>
<keyword evidence="22" id="KW-0812">Transmembrane</keyword>
<keyword evidence="19" id="KW-1035">Host cytoplasm</keyword>
<protein>
    <submittedName>
        <fullName evidence="24">C80 family cysteine peptidase</fullName>
    </submittedName>
</protein>
<keyword evidence="22" id="KW-1133">Transmembrane helix</keyword>